<keyword evidence="5" id="KW-1185">Reference proteome</keyword>
<reference evidence="4 5" key="1">
    <citation type="submission" date="2017-01" db="EMBL/GenBank/DDBJ databases">
        <authorList>
            <person name="Mah S.A."/>
            <person name="Swanson W.J."/>
            <person name="Moy G.W."/>
            <person name="Vacquier V.D."/>
        </authorList>
    </citation>
    <scope>NUCLEOTIDE SEQUENCE [LARGE SCALE GENOMIC DNA]</scope>
    <source>
        <strain evidence="4 5">DSM 22694</strain>
    </source>
</reference>
<dbReference type="InterPro" id="IPR000182">
    <property type="entry name" value="GNAT_dom"/>
</dbReference>
<proteinExistence type="predicted"/>
<dbReference type="Proteomes" id="UP000186110">
    <property type="component" value="Chromosome"/>
</dbReference>
<dbReference type="SUPFAM" id="SSF55729">
    <property type="entry name" value="Acyl-CoA N-acyltransferases (Nat)"/>
    <property type="match status" value="1"/>
</dbReference>
<dbReference type="AlphaFoldDB" id="A0A1P8K787"/>
<sequence length="152" mass="17021">MRFVRDDLQHPQVLALLEEHLRSSRSHSPPESVHALDVESLRGPGIAFWTAWDGEDLLGCGALKRLDAQHVELKSMRTAYAHQRKGVARAILTHLLAEAQANGFARMSLETGTPDAFAAARALYRDVGFEECDPFEGYVLDPYSVFMTRQLQ</sequence>
<dbReference type="Pfam" id="PF00583">
    <property type="entry name" value="Acetyltransf_1"/>
    <property type="match status" value="1"/>
</dbReference>
<dbReference type="EMBL" id="CP019239">
    <property type="protein sequence ID" value="APW41880.1"/>
    <property type="molecule type" value="Genomic_DNA"/>
</dbReference>
<dbReference type="InterPro" id="IPR016181">
    <property type="entry name" value="Acyl_CoA_acyltransferase"/>
</dbReference>
<dbReference type="PANTHER" id="PTHR43877">
    <property type="entry name" value="AMINOALKYLPHOSPHONATE N-ACETYLTRANSFERASE-RELATED-RELATED"/>
    <property type="match status" value="1"/>
</dbReference>
<evidence type="ECO:0000256" key="2">
    <source>
        <dbReference type="ARBA" id="ARBA00023315"/>
    </source>
</evidence>
<name>A0A1P8K787_9BURK</name>
<evidence type="ECO:0000313" key="5">
    <source>
        <dbReference type="Proteomes" id="UP000186110"/>
    </source>
</evidence>
<dbReference type="RefSeq" id="WP_029705523.1">
    <property type="nucleotide sequence ID" value="NZ_CP019239.1"/>
</dbReference>
<dbReference type="InterPro" id="IPR050832">
    <property type="entry name" value="Bact_Acetyltransf"/>
</dbReference>
<evidence type="ECO:0000256" key="1">
    <source>
        <dbReference type="ARBA" id="ARBA00022679"/>
    </source>
</evidence>
<dbReference type="KEGG" id="rsb:RS694_04535"/>
<dbReference type="eggNOG" id="COG0454">
    <property type="taxonomic scope" value="Bacteria"/>
</dbReference>
<evidence type="ECO:0000259" key="3">
    <source>
        <dbReference type="PROSITE" id="PS51186"/>
    </source>
</evidence>
<dbReference type="CDD" id="cd04301">
    <property type="entry name" value="NAT_SF"/>
    <property type="match status" value="1"/>
</dbReference>
<dbReference type="GO" id="GO:0016747">
    <property type="term" value="F:acyltransferase activity, transferring groups other than amino-acyl groups"/>
    <property type="evidence" value="ECO:0007669"/>
    <property type="project" value="InterPro"/>
</dbReference>
<dbReference type="PANTHER" id="PTHR43877:SF5">
    <property type="entry name" value="BLL8307 PROTEIN"/>
    <property type="match status" value="1"/>
</dbReference>
<evidence type="ECO:0000313" key="4">
    <source>
        <dbReference type="EMBL" id="APW41880.1"/>
    </source>
</evidence>
<dbReference type="PROSITE" id="PS51186">
    <property type="entry name" value="GNAT"/>
    <property type="match status" value="1"/>
</dbReference>
<keyword evidence="2" id="KW-0012">Acyltransferase</keyword>
<accession>A0A1P8K787</accession>
<keyword evidence="1 4" id="KW-0808">Transferase</keyword>
<dbReference type="Gene3D" id="3.40.630.30">
    <property type="match status" value="1"/>
</dbReference>
<feature type="domain" description="N-acetyltransferase" evidence="3">
    <location>
        <begin position="1"/>
        <end position="152"/>
    </location>
</feature>
<protein>
    <submittedName>
        <fullName evidence="4">GNAT family N-acetyltransferase</fullName>
    </submittedName>
</protein>
<dbReference type="STRING" id="1484693.RS694_04535"/>
<organism evidence="4 5">
    <name type="scientific">Rhodoferax saidenbachensis</name>
    <dbReference type="NCBI Taxonomy" id="1484693"/>
    <lineage>
        <taxon>Bacteria</taxon>
        <taxon>Pseudomonadati</taxon>
        <taxon>Pseudomonadota</taxon>
        <taxon>Betaproteobacteria</taxon>
        <taxon>Burkholderiales</taxon>
        <taxon>Comamonadaceae</taxon>
        <taxon>Rhodoferax</taxon>
    </lineage>
</organism>
<gene>
    <name evidence="4" type="ORF">RS694_04535</name>
</gene>